<accession>A0A193LEW2</accession>
<dbReference type="SUPFAM" id="SSF48029">
    <property type="entry name" value="FliG"/>
    <property type="match status" value="2"/>
</dbReference>
<keyword evidence="17" id="KW-1185">Reference proteome</keyword>
<dbReference type="KEGG" id="woc:BA177_07350"/>
<keyword evidence="11" id="KW-0997">Cell inner membrane</keyword>
<name>A0A193LEW2_9GAMM</name>
<gene>
    <name evidence="16" type="ORF">BA177_07350</name>
</gene>
<dbReference type="AlphaFoldDB" id="A0A193LEW2"/>
<evidence type="ECO:0000259" key="15">
    <source>
        <dbReference type="Pfam" id="PF14842"/>
    </source>
</evidence>
<dbReference type="OrthoDB" id="9780302at2"/>
<evidence type="ECO:0000256" key="4">
    <source>
        <dbReference type="ARBA" id="ARBA00021870"/>
    </source>
</evidence>
<keyword evidence="5 11" id="KW-1003">Cell membrane</keyword>
<dbReference type="Pfam" id="PF01706">
    <property type="entry name" value="FliG_C"/>
    <property type="match status" value="1"/>
</dbReference>
<comment type="similarity">
    <text evidence="3 11">Belongs to the FliG family.</text>
</comment>
<dbReference type="InterPro" id="IPR032779">
    <property type="entry name" value="FliG_M"/>
</dbReference>
<feature type="domain" description="Flagellar motor switch protein FliG C-terminal" evidence="13">
    <location>
        <begin position="219"/>
        <end position="326"/>
    </location>
</feature>
<dbReference type="InterPro" id="IPR028263">
    <property type="entry name" value="FliG_N"/>
</dbReference>
<dbReference type="PRINTS" id="PR00954">
    <property type="entry name" value="FLGMOTORFLIG"/>
</dbReference>
<evidence type="ECO:0000256" key="8">
    <source>
        <dbReference type="ARBA" id="ARBA00023136"/>
    </source>
</evidence>
<evidence type="ECO:0000256" key="12">
    <source>
        <dbReference type="SAM" id="Coils"/>
    </source>
</evidence>
<keyword evidence="7 11" id="KW-0283">Flagellar rotation</keyword>
<dbReference type="STRING" id="1548547.BA177_07350"/>
<dbReference type="Pfam" id="PF14841">
    <property type="entry name" value="FliG_M"/>
    <property type="match status" value="1"/>
</dbReference>
<dbReference type="GO" id="GO:0005886">
    <property type="term" value="C:plasma membrane"/>
    <property type="evidence" value="ECO:0007669"/>
    <property type="project" value="UniProtKB-SubCell"/>
</dbReference>
<evidence type="ECO:0000259" key="13">
    <source>
        <dbReference type="Pfam" id="PF01706"/>
    </source>
</evidence>
<feature type="domain" description="Flagellar motor switch protein FliG middle" evidence="14">
    <location>
        <begin position="118"/>
        <end position="188"/>
    </location>
</feature>
<comment type="subcellular location">
    <subcellularLocation>
        <location evidence="1 11">Bacterial flagellum basal body</location>
    </subcellularLocation>
    <subcellularLocation>
        <location evidence="2 11">Cell inner membrane</location>
        <topology evidence="2 11">Peripheral membrane protein</topology>
        <orientation evidence="2 11">Cytoplasmic side</orientation>
    </subcellularLocation>
</comment>
<dbReference type="Proteomes" id="UP000092695">
    <property type="component" value="Chromosome"/>
</dbReference>
<keyword evidence="9 11" id="KW-0975">Bacterial flagellum</keyword>
<evidence type="ECO:0000256" key="2">
    <source>
        <dbReference type="ARBA" id="ARBA00004515"/>
    </source>
</evidence>
<dbReference type="InterPro" id="IPR023087">
    <property type="entry name" value="Flg_Motor_Flig_C"/>
</dbReference>
<dbReference type="GO" id="GO:0009425">
    <property type="term" value="C:bacterial-type flagellum basal body"/>
    <property type="evidence" value="ECO:0007669"/>
    <property type="project" value="UniProtKB-SubCell"/>
</dbReference>
<evidence type="ECO:0000259" key="14">
    <source>
        <dbReference type="Pfam" id="PF14841"/>
    </source>
</evidence>
<keyword evidence="6 11" id="KW-0145">Chemotaxis</keyword>
<reference evidence="16 17" key="1">
    <citation type="submission" date="2016-06" db="EMBL/GenBank/DDBJ databases">
        <title>Complete genome sequence of a deep-branching marine Gamma Proteobacterium Woeseia oceani type strain XK5.</title>
        <authorList>
            <person name="Mu D."/>
            <person name="Du Z."/>
        </authorList>
    </citation>
    <scope>NUCLEOTIDE SEQUENCE [LARGE SCALE GENOMIC DNA]</scope>
    <source>
        <strain evidence="16 17">XK5</strain>
    </source>
</reference>
<feature type="coiled-coil region" evidence="12">
    <location>
        <begin position="211"/>
        <end position="238"/>
    </location>
</feature>
<dbReference type="GO" id="GO:0006935">
    <property type="term" value="P:chemotaxis"/>
    <property type="evidence" value="ECO:0007669"/>
    <property type="project" value="UniProtKB-KW"/>
</dbReference>
<keyword evidence="12" id="KW-0175">Coiled coil</keyword>
<evidence type="ECO:0000313" key="17">
    <source>
        <dbReference type="Proteomes" id="UP000092695"/>
    </source>
</evidence>
<evidence type="ECO:0000256" key="7">
    <source>
        <dbReference type="ARBA" id="ARBA00022779"/>
    </source>
</evidence>
<dbReference type="InterPro" id="IPR011002">
    <property type="entry name" value="FliG_a-hlx"/>
</dbReference>
<evidence type="ECO:0000256" key="3">
    <source>
        <dbReference type="ARBA" id="ARBA00010299"/>
    </source>
</evidence>
<keyword evidence="8 11" id="KW-0472">Membrane</keyword>
<evidence type="ECO:0000256" key="1">
    <source>
        <dbReference type="ARBA" id="ARBA00004117"/>
    </source>
</evidence>
<dbReference type="InterPro" id="IPR000090">
    <property type="entry name" value="Flg_Motor_Flig"/>
</dbReference>
<keyword evidence="16" id="KW-0282">Flagellum</keyword>
<protein>
    <recommendedName>
        <fullName evidence="4 11">Flagellar motor switch protein FliG</fullName>
    </recommendedName>
</protein>
<evidence type="ECO:0000313" key="16">
    <source>
        <dbReference type="EMBL" id="ANO51047.1"/>
    </source>
</evidence>
<sequence>MSEAQQLKGTERAALLLMTLGEADAAEVLKYMGPREVQSIGTAMASLKNISRDQANVVLDRFITEVEEQTAFGVGTEDYVRKVLTGAFGAGKANAFIDRIMIGQDARGLDELKWMSSKDVAEIVDGEHPQIVAIIIAYLDSEQAAEVIGLLPEELRTEVLIRIARLSDVQQSALAEIENLIANKSSNKKSSGSEKVGGDKVAANIINSLGSAKGEEILEKIKERNEDLSNRIQEMMFVFDTLLNVDDRGIQSLLREVSNDLLVVALKGCDPAVRDKILRNMSKRAAALLSEDMEARGPIKLSEVEIAQKEILDIARRMADAGDLDLGQGGEEYV</sequence>
<dbReference type="PANTHER" id="PTHR30534:SF0">
    <property type="entry name" value="FLAGELLAR MOTOR SWITCH PROTEIN FLIG"/>
    <property type="match status" value="1"/>
</dbReference>
<dbReference type="GO" id="GO:0071973">
    <property type="term" value="P:bacterial-type flagellum-dependent cell motility"/>
    <property type="evidence" value="ECO:0007669"/>
    <property type="project" value="InterPro"/>
</dbReference>
<evidence type="ECO:0000256" key="11">
    <source>
        <dbReference type="PIRNR" id="PIRNR003161"/>
    </source>
</evidence>
<evidence type="ECO:0000256" key="6">
    <source>
        <dbReference type="ARBA" id="ARBA00022500"/>
    </source>
</evidence>
<dbReference type="PANTHER" id="PTHR30534">
    <property type="entry name" value="FLAGELLAR MOTOR SWITCH PROTEIN FLIG"/>
    <property type="match status" value="1"/>
</dbReference>
<dbReference type="RefSeq" id="WP_068614877.1">
    <property type="nucleotide sequence ID" value="NZ_CP016268.1"/>
</dbReference>
<organism evidence="16 17">
    <name type="scientific">Woeseia oceani</name>
    <dbReference type="NCBI Taxonomy" id="1548547"/>
    <lineage>
        <taxon>Bacteria</taxon>
        <taxon>Pseudomonadati</taxon>
        <taxon>Pseudomonadota</taxon>
        <taxon>Gammaproteobacteria</taxon>
        <taxon>Woeseiales</taxon>
        <taxon>Woeseiaceae</taxon>
        <taxon>Woeseia</taxon>
    </lineage>
</organism>
<evidence type="ECO:0000256" key="9">
    <source>
        <dbReference type="ARBA" id="ARBA00023143"/>
    </source>
</evidence>
<comment type="function">
    <text evidence="10 11">FliG is one of three proteins (FliG, FliN, FliM) that forms the rotor-mounted switch complex (C ring), located at the base of the basal body. This complex interacts with the CheY and CheZ chemotaxis proteins, in addition to contacting components of the motor that determine the direction of flagellar rotation.</text>
</comment>
<keyword evidence="16" id="KW-0969">Cilium</keyword>
<evidence type="ECO:0000256" key="10">
    <source>
        <dbReference type="ARBA" id="ARBA00025598"/>
    </source>
</evidence>
<proteinExistence type="inferred from homology"/>
<keyword evidence="16" id="KW-0966">Cell projection</keyword>
<evidence type="ECO:0000256" key="5">
    <source>
        <dbReference type="ARBA" id="ARBA00022475"/>
    </source>
</evidence>
<dbReference type="PIRSF" id="PIRSF003161">
    <property type="entry name" value="FliG"/>
    <property type="match status" value="1"/>
</dbReference>
<dbReference type="NCBIfam" id="TIGR00207">
    <property type="entry name" value="fliG"/>
    <property type="match status" value="1"/>
</dbReference>
<dbReference type="Gene3D" id="1.10.220.30">
    <property type="match status" value="3"/>
</dbReference>
<dbReference type="GO" id="GO:0003774">
    <property type="term" value="F:cytoskeletal motor activity"/>
    <property type="evidence" value="ECO:0007669"/>
    <property type="project" value="InterPro"/>
</dbReference>
<dbReference type="EMBL" id="CP016268">
    <property type="protein sequence ID" value="ANO51047.1"/>
    <property type="molecule type" value="Genomic_DNA"/>
</dbReference>
<feature type="domain" description="Flagellar motor switch protein FliG N-terminal" evidence="15">
    <location>
        <begin position="6"/>
        <end position="107"/>
    </location>
</feature>
<dbReference type="Pfam" id="PF14842">
    <property type="entry name" value="FliG_N"/>
    <property type="match status" value="1"/>
</dbReference>